<name>A0ACC1XUR6_MELAZ</name>
<proteinExistence type="predicted"/>
<keyword evidence="1" id="KW-0418">Kinase</keyword>
<dbReference type="Proteomes" id="UP001164539">
    <property type="component" value="Chromosome 7"/>
</dbReference>
<gene>
    <name evidence="1" type="ORF">OWV82_012946</name>
</gene>
<dbReference type="EMBL" id="CM051400">
    <property type="protein sequence ID" value="KAJ4714464.1"/>
    <property type="molecule type" value="Genomic_DNA"/>
</dbReference>
<keyword evidence="1" id="KW-0808">Transferase</keyword>
<reference evidence="1 2" key="1">
    <citation type="journal article" date="2023" name="Science">
        <title>Complex scaffold remodeling in plant triterpene biosynthesis.</title>
        <authorList>
            <person name="De La Pena R."/>
            <person name="Hodgson H."/>
            <person name="Liu J.C."/>
            <person name="Stephenson M.J."/>
            <person name="Martin A.C."/>
            <person name="Owen C."/>
            <person name="Harkess A."/>
            <person name="Leebens-Mack J."/>
            <person name="Jimenez L.E."/>
            <person name="Osbourn A."/>
            <person name="Sattely E.S."/>
        </authorList>
    </citation>
    <scope>NUCLEOTIDE SEQUENCE [LARGE SCALE GENOMIC DNA]</scope>
    <source>
        <strain evidence="2">cv. JPN11</strain>
        <tissue evidence="1">Leaf</tissue>
    </source>
</reference>
<sequence length="408" mass="47085">MHNSKFQFFSLAELSVSFLHKAPVMAERFVSEEDELFELSFPRYLSDLFWPRTPMYDADDDDDDEDEEEFVFNIDQSLLVDPRRVLFEKMIGEGSYSIVYKGFYESKPVAVKLIQPSNALAVSREHKERFQREVTLLSRMKHDNILMFVGASVEPTMMIITELMMGDTLQKYLWSIRPGRLDPKLSISFALDISRAMEYLHANGIIHRDLKPSNLLLTEDKTQIKLADFGLAREEVMDDMTCEAGTYRWMAPELFSRDPIPHGVKKHYDHKVDVYSFSIVLWELLTNKVPFKGRDNIAIAYAASKNQRPSLENLSEEMVSLLQCCWAEDPNVRPEFKEITATLSNYLQSFYPTISIPPKLVENEDPEVGMSEDSLAIGNVIDKMSEKSKKRRSSLPSFLKCFADCFRN</sequence>
<evidence type="ECO:0000313" key="2">
    <source>
        <dbReference type="Proteomes" id="UP001164539"/>
    </source>
</evidence>
<protein>
    <submittedName>
        <fullName evidence="1">Protein kinase</fullName>
    </submittedName>
</protein>
<organism evidence="1 2">
    <name type="scientific">Melia azedarach</name>
    <name type="common">Chinaberry tree</name>
    <dbReference type="NCBI Taxonomy" id="155640"/>
    <lineage>
        <taxon>Eukaryota</taxon>
        <taxon>Viridiplantae</taxon>
        <taxon>Streptophyta</taxon>
        <taxon>Embryophyta</taxon>
        <taxon>Tracheophyta</taxon>
        <taxon>Spermatophyta</taxon>
        <taxon>Magnoliopsida</taxon>
        <taxon>eudicotyledons</taxon>
        <taxon>Gunneridae</taxon>
        <taxon>Pentapetalae</taxon>
        <taxon>rosids</taxon>
        <taxon>malvids</taxon>
        <taxon>Sapindales</taxon>
        <taxon>Meliaceae</taxon>
        <taxon>Melia</taxon>
    </lineage>
</organism>
<comment type="caution">
    <text evidence="1">The sequence shown here is derived from an EMBL/GenBank/DDBJ whole genome shotgun (WGS) entry which is preliminary data.</text>
</comment>
<accession>A0ACC1XUR6</accession>
<keyword evidence="2" id="KW-1185">Reference proteome</keyword>
<evidence type="ECO:0000313" key="1">
    <source>
        <dbReference type="EMBL" id="KAJ4714464.1"/>
    </source>
</evidence>